<dbReference type="EMBL" id="UAVU01000003">
    <property type="protein sequence ID" value="SQA97647.1"/>
    <property type="molecule type" value="Genomic_DNA"/>
</dbReference>
<gene>
    <name evidence="2" type="ORF">NCTC12120_01486</name>
</gene>
<reference evidence="2 3" key="1">
    <citation type="submission" date="2018-06" db="EMBL/GenBank/DDBJ databases">
        <authorList>
            <consortium name="Pathogen Informatics"/>
            <person name="Doyle S."/>
        </authorList>
    </citation>
    <scope>NUCLEOTIDE SEQUENCE [LARGE SCALE GENOMIC DNA]</scope>
    <source>
        <strain evidence="2 3">NCTC12120</strain>
    </source>
</reference>
<organism evidence="2 3">
    <name type="scientific">Cedecea neteri</name>
    <dbReference type="NCBI Taxonomy" id="158822"/>
    <lineage>
        <taxon>Bacteria</taxon>
        <taxon>Pseudomonadati</taxon>
        <taxon>Pseudomonadota</taxon>
        <taxon>Gammaproteobacteria</taxon>
        <taxon>Enterobacterales</taxon>
        <taxon>Enterobacteriaceae</taxon>
        <taxon>Cedecea</taxon>
    </lineage>
</organism>
<dbReference type="SUPFAM" id="SSF52283">
    <property type="entry name" value="Formate/glycerate dehydrogenase catalytic domain-like"/>
    <property type="match status" value="1"/>
</dbReference>
<sequence length="156" mass="17641">MSTQSEMFNKEIAWSTRHMVRTLKQVQALPDLSHVRIACNMHLDLKMIPLVEGLLKKNAKVFLTTCNPTTVQDDVVAYLVAAGAEACAWRNMSDADWRNSWGKSDRLAPDPSVRNGRGHHHAAASTRRIWRRGCLPGSHRFRRQPPRGSAPRLSDF</sequence>
<evidence type="ECO:0000313" key="3">
    <source>
        <dbReference type="Proteomes" id="UP000251197"/>
    </source>
</evidence>
<name>A0A2X2T5H4_9ENTR</name>
<dbReference type="InterPro" id="IPR042172">
    <property type="entry name" value="Adenosylhomocyst_ase-like_sf"/>
</dbReference>
<protein>
    <submittedName>
        <fullName evidence="2">S-adenosyl-L-homocysteine hydrolase</fullName>
    </submittedName>
</protein>
<dbReference type="InterPro" id="IPR000043">
    <property type="entry name" value="Adenosylhomocysteinase-like"/>
</dbReference>
<dbReference type="Proteomes" id="UP000251197">
    <property type="component" value="Unassembled WGS sequence"/>
</dbReference>
<evidence type="ECO:0000313" key="2">
    <source>
        <dbReference type="EMBL" id="SQA97647.1"/>
    </source>
</evidence>
<proteinExistence type="predicted"/>
<evidence type="ECO:0000256" key="1">
    <source>
        <dbReference type="SAM" id="MobiDB-lite"/>
    </source>
</evidence>
<dbReference type="Gene3D" id="3.40.50.1480">
    <property type="entry name" value="Adenosylhomocysteinase-like"/>
    <property type="match status" value="1"/>
</dbReference>
<dbReference type="AlphaFoldDB" id="A0A2X2T5H4"/>
<feature type="region of interest" description="Disordered" evidence="1">
    <location>
        <begin position="136"/>
        <end position="156"/>
    </location>
</feature>
<accession>A0A2X2T5H4</accession>
<dbReference type="Pfam" id="PF05221">
    <property type="entry name" value="AdoHcyase"/>
    <property type="match status" value="1"/>
</dbReference>
<keyword evidence="2" id="KW-0378">Hydrolase</keyword>
<dbReference type="GO" id="GO:0016787">
    <property type="term" value="F:hydrolase activity"/>
    <property type="evidence" value="ECO:0007669"/>
    <property type="project" value="UniProtKB-KW"/>
</dbReference>